<dbReference type="AlphaFoldDB" id="A0A1C4XDI6"/>
<dbReference type="InterPro" id="IPR036390">
    <property type="entry name" value="WH_DNA-bd_sf"/>
</dbReference>
<dbReference type="Gene3D" id="1.10.10.10">
    <property type="entry name" value="Winged helix-like DNA-binding domain superfamily/Winged helix DNA-binding domain"/>
    <property type="match status" value="1"/>
</dbReference>
<evidence type="ECO:0000256" key="1">
    <source>
        <dbReference type="ARBA" id="ARBA00023015"/>
    </source>
</evidence>
<reference evidence="6" key="1">
    <citation type="submission" date="2016-06" db="EMBL/GenBank/DDBJ databases">
        <authorList>
            <person name="Varghese N."/>
            <person name="Submissions Spin"/>
        </authorList>
    </citation>
    <scope>NUCLEOTIDE SEQUENCE [LARGE SCALE GENOMIC DNA]</scope>
    <source>
        <strain evidence="6">DSM 45160</strain>
    </source>
</reference>
<keyword evidence="3" id="KW-0804">Transcription</keyword>
<feature type="domain" description="HTH hxlR-type" evidence="4">
    <location>
        <begin position="8"/>
        <end position="106"/>
    </location>
</feature>
<dbReference type="PANTHER" id="PTHR33204">
    <property type="entry name" value="TRANSCRIPTIONAL REGULATOR, MARR FAMILY"/>
    <property type="match status" value="1"/>
</dbReference>
<dbReference type="InterPro" id="IPR036388">
    <property type="entry name" value="WH-like_DNA-bd_sf"/>
</dbReference>
<name>A0A1C4XDI6_9ACTN</name>
<dbReference type="PROSITE" id="PS51118">
    <property type="entry name" value="HTH_HXLR"/>
    <property type="match status" value="1"/>
</dbReference>
<dbReference type="Pfam" id="PF01638">
    <property type="entry name" value="HxlR"/>
    <property type="match status" value="1"/>
</dbReference>
<protein>
    <submittedName>
        <fullName evidence="5">Transcriptional regulator, HxlR family</fullName>
    </submittedName>
</protein>
<keyword evidence="2" id="KW-0238">DNA-binding</keyword>
<sequence>MNTRRYDCGVDAALDVINGKWKTLIISVLAEESRRFGELKRLVPGISDKVLTQHLRDLEARFIVRREVLHDSRVKVKYSLTSVGTSLNDALGPLCEWGERLADTDQ</sequence>
<evidence type="ECO:0000313" key="5">
    <source>
        <dbReference type="EMBL" id="SCF06578.1"/>
    </source>
</evidence>
<dbReference type="InterPro" id="IPR002577">
    <property type="entry name" value="HTH_HxlR"/>
</dbReference>
<dbReference type="RefSeq" id="WP_088988850.1">
    <property type="nucleotide sequence ID" value="NZ_LT607409.1"/>
</dbReference>
<evidence type="ECO:0000313" key="6">
    <source>
        <dbReference type="Proteomes" id="UP000198224"/>
    </source>
</evidence>
<organism evidence="5 6">
    <name type="scientific">Micromonospora chokoriensis</name>
    <dbReference type="NCBI Taxonomy" id="356851"/>
    <lineage>
        <taxon>Bacteria</taxon>
        <taxon>Bacillati</taxon>
        <taxon>Actinomycetota</taxon>
        <taxon>Actinomycetes</taxon>
        <taxon>Micromonosporales</taxon>
        <taxon>Micromonosporaceae</taxon>
        <taxon>Micromonospora</taxon>
    </lineage>
</organism>
<gene>
    <name evidence="5" type="ORF">GA0070612_3489</name>
</gene>
<accession>A0A1C4XDI6</accession>
<proteinExistence type="predicted"/>
<dbReference type="Proteomes" id="UP000198224">
    <property type="component" value="Chromosome I"/>
</dbReference>
<evidence type="ECO:0000256" key="3">
    <source>
        <dbReference type="ARBA" id="ARBA00023163"/>
    </source>
</evidence>
<keyword evidence="6" id="KW-1185">Reference proteome</keyword>
<dbReference type="PANTHER" id="PTHR33204:SF29">
    <property type="entry name" value="TRANSCRIPTIONAL REGULATOR"/>
    <property type="match status" value="1"/>
</dbReference>
<keyword evidence="1" id="KW-0805">Transcription regulation</keyword>
<dbReference type="EMBL" id="LT607409">
    <property type="protein sequence ID" value="SCF06578.1"/>
    <property type="molecule type" value="Genomic_DNA"/>
</dbReference>
<evidence type="ECO:0000259" key="4">
    <source>
        <dbReference type="PROSITE" id="PS51118"/>
    </source>
</evidence>
<dbReference type="SUPFAM" id="SSF46785">
    <property type="entry name" value="Winged helix' DNA-binding domain"/>
    <property type="match status" value="1"/>
</dbReference>
<dbReference type="GO" id="GO:0003677">
    <property type="term" value="F:DNA binding"/>
    <property type="evidence" value="ECO:0007669"/>
    <property type="project" value="UniProtKB-KW"/>
</dbReference>
<evidence type="ECO:0000256" key="2">
    <source>
        <dbReference type="ARBA" id="ARBA00023125"/>
    </source>
</evidence>